<evidence type="ECO:0000313" key="3">
    <source>
        <dbReference type="Proteomes" id="UP000245412"/>
    </source>
</evidence>
<evidence type="ECO:0000256" key="1">
    <source>
        <dbReference type="SAM" id="Phobius"/>
    </source>
</evidence>
<keyword evidence="3" id="KW-1185">Reference proteome</keyword>
<keyword evidence="1" id="KW-0812">Transmembrane</keyword>
<comment type="caution">
    <text evidence="2">The sequence shown here is derived from an EMBL/GenBank/DDBJ whole genome shotgun (WGS) entry which is preliminary data.</text>
</comment>
<feature type="transmembrane region" description="Helical" evidence="1">
    <location>
        <begin position="27"/>
        <end position="43"/>
    </location>
</feature>
<evidence type="ECO:0000313" key="2">
    <source>
        <dbReference type="EMBL" id="PWJ75007.1"/>
    </source>
</evidence>
<dbReference type="Proteomes" id="UP000245412">
    <property type="component" value="Unassembled WGS sequence"/>
</dbReference>
<accession>A0AB73T395</accession>
<organism evidence="2 3">
    <name type="scientific">Murimonas intestini</name>
    <dbReference type="NCBI Taxonomy" id="1337051"/>
    <lineage>
        <taxon>Bacteria</taxon>
        <taxon>Bacillati</taxon>
        <taxon>Bacillota</taxon>
        <taxon>Clostridia</taxon>
        <taxon>Lachnospirales</taxon>
        <taxon>Lachnospiraceae</taxon>
        <taxon>Murimonas</taxon>
    </lineage>
</organism>
<protein>
    <recommendedName>
        <fullName evidence="4">ABC transporter permease</fullName>
    </recommendedName>
</protein>
<name>A0AB73T395_9FIRM</name>
<feature type="transmembrane region" description="Helical" evidence="1">
    <location>
        <begin position="63"/>
        <end position="85"/>
    </location>
</feature>
<reference evidence="2 3" key="1">
    <citation type="submission" date="2018-05" db="EMBL/GenBank/DDBJ databases">
        <authorList>
            <person name="Goeker M."/>
            <person name="Huntemann M."/>
            <person name="Clum A."/>
            <person name="Pillay M."/>
            <person name="Palaniappan K."/>
            <person name="Varghese N."/>
            <person name="Mikhailova N."/>
            <person name="Stamatis D."/>
            <person name="Reddy T."/>
            <person name="Daum C."/>
            <person name="Shapiro N."/>
            <person name="Ivanova N."/>
            <person name="Kyrpides N."/>
            <person name="Woyke T."/>
        </authorList>
    </citation>
    <scope>NUCLEOTIDE SEQUENCE [LARGE SCALE GENOMIC DNA]</scope>
    <source>
        <strain evidence="2 3">DSM 26524</strain>
    </source>
</reference>
<keyword evidence="1" id="KW-0472">Membrane</keyword>
<dbReference type="RefSeq" id="WP_243134816.1">
    <property type="nucleotide sequence ID" value="NZ_CABJAT010000004.1"/>
</dbReference>
<sequence>MYRAADGVRQIMQVAGYNYRQWKKNPRIIMTFALSFTVCFLLSDKALDFSAAYAKSMQAAEPFIWTFGDAGSIMIISMLLILLFSDIPMLNAGVPFYLMRTTKRRWILGQIAYVCTVTALYMLFVLASTAVICAKNCFPGNMWSATGAILGYSGLGENLHLPIAVKVMEFITPYECMLQIILLMLLYSISMVLVMLVLNLKWGKRAGITGGILYSLYGLLLSPDTVAALLKIPEEQMFRANVILGWISPLNHATYKMHNFGYDRLPTLEQSYMVFGGLILLLGLLALYLIKMYNFSFVSSK</sequence>
<gene>
    <name evidence="2" type="ORF">C7383_10712</name>
</gene>
<feature type="transmembrane region" description="Helical" evidence="1">
    <location>
        <begin position="106"/>
        <end position="132"/>
    </location>
</feature>
<feature type="transmembrane region" description="Helical" evidence="1">
    <location>
        <begin position="212"/>
        <end position="230"/>
    </location>
</feature>
<keyword evidence="1" id="KW-1133">Transmembrane helix</keyword>
<dbReference type="EMBL" id="QGGY01000007">
    <property type="protein sequence ID" value="PWJ75007.1"/>
    <property type="molecule type" value="Genomic_DNA"/>
</dbReference>
<evidence type="ECO:0008006" key="4">
    <source>
        <dbReference type="Google" id="ProtNLM"/>
    </source>
</evidence>
<proteinExistence type="predicted"/>
<dbReference type="AlphaFoldDB" id="A0AB73T395"/>
<feature type="transmembrane region" description="Helical" evidence="1">
    <location>
        <begin position="177"/>
        <end position="200"/>
    </location>
</feature>
<feature type="transmembrane region" description="Helical" evidence="1">
    <location>
        <begin position="272"/>
        <end position="290"/>
    </location>
</feature>